<protein>
    <submittedName>
        <fullName evidence="2">Uncharacterized protein</fullName>
    </submittedName>
</protein>
<comment type="caution">
    <text evidence="2">The sequence shown here is derived from an EMBL/GenBank/DDBJ whole genome shotgun (WGS) entry which is preliminary data.</text>
</comment>
<organism evidence="2 3">
    <name type="scientific">Trichonephila inaurata madagascariensis</name>
    <dbReference type="NCBI Taxonomy" id="2747483"/>
    <lineage>
        <taxon>Eukaryota</taxon>
        <taxon>Metazoa</taxon>
        <taxon>Ecdysozoa</taxon>
        <taxon>Arthropoda</taxon>
        <taxon>Chelicerata</taxon>
        <taxon>Arachnida</taxon>
        <taxon>Araneae</taxon>
        <taxon>Araneomorphae</taxon>
        <taxon>Entelegynae</taxon>
        <taxon>Araneoidea</taxon>
        <taxon>Nephilidae</taxon>
        <taxon>Trichonephila</taxon>
        <taxon>Trichonephila inaurata</taxon>
    </lineage>
</organism>
<sequence>MATCQASRFTEATCPAGQRTTWVHLMVILNGHHLVINWASKIFYSAAQGWPNHCELHKRSYVLVLYAFVVLLLRYALTGGD</sequence>
<keyword evidence="1" id="KW-0812">Transmembrane</keyword>
<dbReference type="Proteomes" id="UP000886998">
    <property type="component" value="Unassembled WGS sequence"/>
</dbReference>
<evidence type="ECO:0000313" key="2">
    <source>
        <dbReference type="EMBL" id="GFY59393.1"/>
    </source>
</evidence>
<keyword evidence="1" id="KW-1133">Transmembrane helix</keyword>
<keyword evidence="1" id="KW-0472">Membrane</keyword>
<evidence type="ECO:0000313" key="3">
    <source>
        <dbReference type="Proteomes" id="UP000886998"/>
    </source>
</evidence>
<accession>A0A8X6XSG7</accession>
<keyword evidence="3" id="KW-1185">Reference proteome</keyword>
<dbReference type="AlphaFoldDB" id="A0A8X6XSG7"/>
<feature type="transmembrane region" description="Helical" evidence="1">
    <location>
        <begin position="60"/>
        <end position="77"/>
    </location>
</feature>
<name>A0A8X6XSG7_9ARAC</name>
<reference evidence="2" key="1">
    <citation type="submission" date="2020-08" db="EMBL/GenBank/DDBJ databases">
        <title>Multicomponent nature underlies the extraordinary mechanical properties of spider dragline silk.</title>
        <authorList>
            <person name="Kono N."/>
            <person name="Nakamura H."/>
            <person name="Mori M."/>
            <person name="Yoshida Y."/>
            <person name="Ohtoshi R."/>
            <person name="Malay A.D."/>
            <person name="Moran D.A.P."/>
            <person name="Tomita M."/>
            <person name="Numata K."/>
            <person name="Arakawa K."/>
        </authorList>
    </citation>
    <scope>NUCLEOTIDE SEQUENCE</scope>
</reference>
<dbReference type="EMBL" id="BMAV01012599">
    <property type="protein sequence ID" value="GFY59393.1"/>
    <property type="molecule type" value="Genomic_DNA"/>
</dbReference>
<gene>
    <name evidence="2" type="ORF">TNIN_248871</name>
</gene>
<proteinExistence type="predicted"/>
<evidence type="ECO:0000256" key="1">
    <source>
        <dbReference type="SAM" id="Phobius"/>
    </source>
</evidence>